<reference evidence="2" key="1">
    <citation type="journal article" date="2013" name="PLoS ONE">
        <title>Metagenomic insights into the carbohydrate-active enzymes carried by the microorganisms adhering to solid digesta in the rumen of cows.</title>
        <authorList>
            <person name="Wang L."/>
            <person name="Hatem A."/>
            <person name="Catalyurek U.V."/>
            <person name="Morrison M."/>
            <person name="Yu Z."/>
        </authorList>
    </citation>
    <scope>NUCLEOTIDE SEQUENCE</scope>
</reference>
<evidence type="ECO:0000256" key="1">
    <source>
        <dbReference type="SAM" id="Phobius"/>
    </source>
</evidence>
<keyword evidence="1" id="KW-0472">Membrane</keyword>
<keyword evidence="1" id="KW-0812">Transmembrane</keyword>
<dbReference type="InterPro" id="IPR031599">
    <property type="entry name" value="ABC_tran_2"/>
</dbReference>
<feature type="transmembrane region" description="Helical" evidence="1">
    <location>
        <begin position="157"/>
        <end position="180"/>
    </location>
</feature>
<feature type="transmembrane region" description="Helical" evidence="1">
    <location>
        <begin position="372"/>
        <end position="392"/>
    </location>
</feature>
<feature type="non-terminal residue" evidence="2">
    <location>
        <position position="496"/>
    </location>
</feature>
<sequence length="496" mass="53546">MTAFFALLRLQLLSRFADLKPRNLKNALKEKRGRTIGMFIAIAFLVVYLGVILYIIETKALDILTPMGLADMVPSMAIMLGTAGTLIMAFFFIMSSLFLGRDAAFLAAMPVKPRTILSAKLAQVWLSETLIDAVILMPACILYGLRVGAGAGFYARMLIVWVLLAMLPIVIASFFSALLIRISGLWKRREMIMTVGGILLFAAYMFVMMNVGGITGDSAESGEMLQKFFVENSSRISGMTQMFPPAAWAVKGLLGDWGMLVLYAAVSLAAVGILVGVLGIFYRKLSLLQAETPQATGRKGIQKGSIREGSAFRANVKREMMQILRVPSYATNILPISFMPLLMVIMMGVMAGKSIGDNGESLQTLLDSLNPAIVMCILAAVMGYMCGMNSALSTAVTREGRGHDFLKALPVSPKTLIHAKMAVGFGLGFIGLIAAGIAIMILVPGFALETALAVTLCLIFSFGCGCLALSRDVKKPRLDWVTEQEAVKQNFGVLIS</sequence>
<dbReference type="AlphaFoldDB" id="W0FNT4"/>
<protein>
    <submittedName>
        <fullName evidence="2">Putative membrane protein</fullName>
    </submittedName>
</protein>
<dbReference type="Pfam" id="PF16949">
    <property type="entry name" value="ABC_tran_2"/>
    <property type="match status" value="1"/>
</dbReference>
<feature type="transmembrane region" description="Helical" evidence="1">
    <location>
        <begin position="35"/>
        <end position="56"/>
    </location>
</feature>
<name>W0FNT4_9BACT</name>
<organism evidence="2">
    <name type="scientific">uncultured bacterium Contig54</name>
    <dbReference type="NCBI Taxonomy" id="1393586"/>
    <lineage>
        <taxon>Bacteria</taxon>
        <taxon>environmental samples</taxon>
    </lineage>
</organism>
<proteinExistence type="predicted"/>
<feature type="transmembrane region" description="Helical" evidence="1">
    <location>
        <begin position="450"/>
        <end position="469"/>
    </location>
</feature>
<feature type="transmembrane region" description="Helical" evidence="1">
    <location>
        <begin position="329"/>
        <end position="352"/>
    </location>
</feature>
<evidence type="ECO:0000313" key="2">
    <source>
        <dbReference type="EMBL" id="AHF25139.1"/>
    </source>
</evidence>
<feature type="transmembrane region" description="Helical" evidence="1">
    <location>
        <begin position="121"/>
        <end position="145"/>
    </location>
</feature>
<dbReference type="EMBL" id="KC246820">
    <property type="protein sequence ID" value="AHF25139.1"/>
    <property type="molecule type" value="Genomic_DNA"/>
</dbReference>
<feature type="transmembrane region" description="Helical" evidence="1">
    <location>
        <begin position="422"/>
        <end position="444"/>
    </location>
</feature>
<feature type="transmembrane region" description="Helical" evidence="1">
    <location>
        <begin position="76"/>
        <end position="100"/>
    </location>
</feature>
<accession>W0FNT4</accession>
<feature type="transmembrane region" description="Helical" evidence="1">
    <location>
        <begin position="192"/>
        <end position="214"/>
    </location>
</feature>
<keyword evidence="1" id="KW-1133">Transmembrane helix</keyword>
<feature type="transmembrane region" description="Helical" evidence="1">
    <location>
        <begin position="260"/>
        <end position="282"/>
    </location>
</feature>